<protein>
    <submittedName>
        <fullName evidence="1">Uncharacterized protein</fullName>
    </submittedName>
</protein>
<name>A0A9W8I6C3_9FUNG</name>
<organism evidence="1 2">
    <name type="scientific">Coemansia brasiliensis</name>
    <dbReference type="NCBI Taxonomy" id="2650707"/>
    <lineage>
        <taxon>Eukaryota</taxon>
        <taxon>Fungi</taxon>
        <taxon>Fungi incertae sedis</taxon>
        <taxon>Zoopagomycota</taxon>
        <taxon>Kickxellomycotina</taxon>
        <taxon>Kickxellomycetes</taxon>
        <taxon>Kickxellales</taxon>
        <taxon>Kickxellaceae</taxon>
        <taxon>Coemansia</taxon>
    </lineage>
</organism>
<dbReference type="InterPro" id="IPR006439">
    <property type="entry name" value="HAD-SF_hydro_IA"/>
</dbReference>
<dbReference type="Proteomes" id="UP001139887">
    <property type="component" value="Unassembled WGS sequence"/>
</dbReference>
<dbReference type="InterPro" id="IPR023214">
    <property type="entry name" value="HAD_sf"/>
</dbReference>
<evidence type="ECO:0000313" key="2">
    <source>
        <dbReference type="Proteomes" id="UP001139887"/>
    </source>
</evidence>
<proteinExistence type="predicted"/>
<dbReference type="InterPro" id="IPR051806">
    <property type="entry name" value="HAD-like_SPP"/>
</dbReference>
<sequence length="110" mass="11626">MWAQKRLQQVNLPLPMAMITSDDIEQGKPHPEGYLKGAEALGVDIGDIVVFEDAVNGVKAGVAAGAIVVAVVTSTTREKLASAGAHYIIDDFTCVDVVEKGDYIVLTLSV</sequence>
<keyword evidence="2" id="KW-1185">Reference proteome</keyword>
<dbReference type="OrthoDB" id="40579at2759"/>
<reference evidence="1" key="1">
    <citation type="submission" date="2022-07" db="EMBL/GenBank/DDBJ databases">
        <title>Phylogenomic reconstructions and comparative analyses of Kickxellomycotina fungi.</title>
        <authorList>
            <person name="Reynolds N.K."/>
            <person name="Stajich J.E."/>
            <person name="Barry K."/>
            <person name="Grigoriev I.V."/>
            <person name="Crous P."/>
            <person name="Smith M.E."/>
        </authorList>
    </citation>
    <scope>NUCLEOTIDE SEQUENCE</scope>
    <source>
        <strain evidence="1">NRRL 1566</strain>
    </source>
</reference>
<dbReference type="Pfam" id="PF00702">
    <property type="entry name" value="Hydrolase"/>
    <property type="match status" value="1"/>
</dbReference>
<dbReference type="PANTHER" id="PTHR43481:SF4">
    <property type="entry name" value="GLYCEROL-1-PHOSPHATE PHOSPHOHYDROLASE 1-RELATED"/>
    <property type="match status" value="1"/>
</dbReference>
<dbReference type="Gene3D" id="3.40.50.1000">
    <property type="entry name" value="HAD superfamily/HAD-like"/>
    <property type="match status" value="1"/>
</dbReference>
<dbReference type="SUPFAM" id="SSF56784">
    <property type="entry name" value="HAD-like"/>
    <property type="match status" value="1"/>
</dbReference>
<dbReference type="PANTHER" id="PTHR43481">
    <property type="entry name" value="FRUCTOSE-1-PHOSPHATE PHOSPHATASE"/>
    <property type="match status" value="1"/>
</dbReference>
<dbReference type="AlphaFoldDB" id="A0A9W8I6C3"/>
<evidence type="ECO:0000313" key="1">
    <source>
        <dbReference type="EMBL" id="KAJ2843747.1"/>
    </source>
</evidence>
<accession>A0A9W8I6C3</accession>
<gene>
    <name evidence="1" type="ORF">IWW36_005443</name>
</gene>
<dbReference type="InterPro" id="IPR036412">
    <property type="entry name" value="HAD-like_sf"/>
</dbReference>
<dbReference type="EMBL" id="JANBUW010001307">
    <property type="protein sequence ID" value="KAJ2843747.1"/>
    <property type="molecule type" value="Genomic_DNA"/>
</dbReference>
<dbReference type="GO" id="GO:0050308">
    <property type="term" value="F:sugar-phosphatase activity"/>
    <property type="evidence" value="ECO:0007669"/>
    <property type="project" value="TreeGrafter"/>
</dbReference>
<dbReference type="NCBIfam" id="TIGR01509">
    <property type="entry name" value="HAD-SF-IA-v3"/>
    <property type="match status" value="1"/>
</dbReference>
<comment type="caution">
    <text evidence="1">The sequence shown here is derived from an EMBL/GenBank/DDBJ whole genome shotgun (WGS) entry which is preliminary data.</text>
</comment>